<evidence type="ECO:0000256" key="3">
    <source>
        <dbReference type="ARBA" id="ARBA00022448"/>
    </source>
</evidence>
<reference evidence="19" key="1">
    <citation type="submission" date="2016-11" db="EMBL/GenBank/DDBJ databases">
        <authorList>
            <person name="Varghese N."/>
            <person name="Submissions S."/>
        </authorList>
    </citation>
    <scope>NUCLEOTIDE SEQUENCE [LARGE SCALE GENOMIC DNA]</scope>
    <source>
        <strain evidence="19">DSM 27370</strain>
    </source>
</reference>
<gene>
    <name evidence="18" type="ORF">SAMN05444362_112105</name>
</gene>
<dbReference type="AlphaFoldDB" id="A0A1M5FU25"/>
<dbReference type="Pfam" id="PF22461">
    <property type="entry name" value="SLBB_2"/>
    <property type="match status" value="1"/>
</dbReference>
<feature type="transmembrane region" description="Helical" evidence="15">
    <location>
        <begin position="252"/>
        <end position="274"/>
    </location>
</feature>
<keyword evidence="7" id="KW-0732">Signal</keyword>
<keyword evidence="11 15" id="KW-0472">Membrane</keyword>
<sequence length="277" mass="30958">MVTHIERSIFVFSEITDILRMGKIHILICLLLVVLMSSCGSSKNISYFQDLDAYLQKEIALSDSLNPVKIKTGDELAIVVSSIEPQAVTPFNLPSGQGTISSYIIDNEGEINFPTLGKIRLRGLSTDEAVDLIQTRLEDYVKDPIVNVQIMNFKVSVLGAVNAPGPVFFTGQRLSVLDALANARDLTLYGRRDNVLLIRDNDGKKEFIRFDLTKSSQVFSSQYFYLQQNDILYVESNKEHQKDAQMSQQKQFNLTLITTAITTVISTVSLIIAVSRK</sequence>
<dbReference type="InterPro" id="IPR049712">
    <property type="entry name" value="Poly_export"/>
</dbReference>
<dbReference type="GO" id="GO:0009279">
    <property type="term" value="C:cell outer membrane"/>
    <property type="evidence" value="ECO:0007669"/>
    <property type="project" value="UniProtKB-SubCell"/>
</dbReference>
<evidence type="ECO:0000256" key="1">
    <source>
        <dbReference type="ARBA" id="ARBA00004571"/>
    </source>
</evidence>
<evidence type="ECO:0000256" key="12">
    <source>
        <dbReference type="ARBA" id="ARBA00023139"/>
    </source>
</evidence>
<dbReference type="InterPro" id="IPR054765">
    <property type="entry name" value="SLBB_dom"/>
</dbReference>
<accession>A0A1M5FU25</accession>
<evidence type="ECO:0000313" key="18">
    <source>
        <dbReference type="EMBL" id="SHF94672.1"/>
    </source>
</evidence>
<dbReference type="PANTHER" id="PTHR33619">
    <property type="entry name" value="POLYSACCHARIDE EXPORT PROTEIN GFCE-RELATED"/>
    <property type="match status" value="1"/>
</dbReference>
<dbReference type="PANTHER" id="PTHR33619:SF3">
    <property type="entry name" value="POLYSACCHARIDE EXPORT PROTEIN GFCE-RELATED"/>
    <property type="match status" value="1"/>
</dbReference>
<dbReference type="EMBL" id="FQUC01000012">
    <property type="protein sequence ID" value="SHF94672.1"/>
    <property type="molecule type" value="Genomic_DNA"/>
</dbReference>
<comment type="subcellular location">
    <subcellularLocation>
        <location evidence="1">Cell outer membrane</location>
        <topology evidence="1">Multi-pass membrane protein</topology>
    </subcellularLocation>
</comment>
<organism evidence="18 19">
    <name type="scientific">Dysgonomonas macrotermitis</name>
    <dbReference type="NCBI Taxonomy" id="1346286"/>
    <lineage>
        <taxon>Bacteria</taxon>
        <taxon>Pseudomonadati</taxon>
        <taxon>Bacteroidota</taxon>
        <taxon>Bacteroidia</taxon>
        <taxon>Bacteroidales</taxon>
        <taxon>Dysgonomonadaceae</taxon>
        <taxon>Dysgonomonas</taxon>
    </lineage>
</organism>
<evidence type="ECO:0000256" key="7">
    <source>
        <dbReference type="ARBA" id="ARBA00022729"/>
    </source>
</evidence>
<dbReference type="GO" id="GO:0006811">
    <property type="term" value="P:monoatomic ion transport"/>
    <property type="evidence" value="ECO:0007669"/>
    <property type="project" value="UniProtKB-KW"/>
</dbReference>
<dbReference type="Gene3D" id="3.10.560.10">
    <property type="entry name" value="Outer membrane lipoprotein wza domain like"/>
    <property type="match status" value="2"/>
</dbReference>
<dbReference type="Gene3D" id="3.30.1950.10">
    <property type="entry name" value="wza like domain"/>
    <property type="match status" value="1"/>
</dbReference>
<keyword evidence="15" id="KW-1133">Transmembrane helix</keyword>
<evidence type="ECO:0000256" key="4">
    <source>
        <dbReference type="ARBA" id="ARBA00022452"/>
    </source>
</evidence>
<feature type="domain" description="SLBB" evidence="17">
    <location>
        <begin position="154"/>
        <end position="234"/>
    </location>
</feature>
<name>A0A1M5FU25_9BACT</name>
<comment type="similarity">
    <text evidence="2">Belongs to the BexD/CtrA/VexA family.</text>
</comment>
<keyword evidence="3" id="KW-0813">Transport</keyword>
<evidence type="ECO:0000259" key="16">
    <source>
        <dbReference type="Pfam" id="PF02563"/>
    </source>
</evidence>
<dbReference type="GO" id="GO:0015159">
    <property type="term" value="F:polysaccharide transmembrane transporter activity"/>
    <property type="evidence" value="ECO:0007669"/>
    <property type="project" value="InterPro"/>
</dbReference>
<dbReference type="Proteomes" id="UP000184480">
    <property type="component" value="Unassembled WGS sequence"/>
</dbReference>
<evidence type="ECO:0000256" key="15">
    <source>
        <dbReference type="SAM" id="Phobius"/>
    </source>
</evidence>
<evidence type="ECO:0000259" key="17">
    <source>
        <dbReference type="Pfam" id="PF22461"/>
    </source>
</evidence>
<keyword evidence="10" id="KW-0626">Porin</keyword>
<feature type="domain" description="Polysaccharide export protein N-terminal" evidence="16">
    <location>
        <begin position="67"/>
        <end position="150"/>
    </location>
</feature>
<dbReference type="GO" id="GO:0046930">
    <property type="term" value="C:pore complex"/>
    <property type="evidence" value="ECO:0007669"/>
    <property type="project" value="UniProtKB-KW"/>
</dbReference>
<keyword evidence="4" id="KW-1134">Transmembrane beta strand</keyword>
<keyword evidence="9" id="KW-0406">Ion transport</keyword>
<evidence type="ECO:0000313" key="19">
    <source>
        <dbReference type="Proteomes" id="UP000184480"/>
    </source>
</evidence>
<dbReference type="InterPro" id="IPR003715">
    <property type="entry name" value="Poly_export_N"/>
</dbReference>
<evidence type="ECO:0000256" key="5">
    <source>
        <dbReference type="ARBA" id="ARBA00022597"/>
    </source>
</evidence>
<dbReference type="Pfam" id="PF02563">
    <property type="entry name" value="Poly_export"/>
    <property type="match status" value="1"/>
</dbReference>
<keyword evidence="19" id="KW-1185">Reference proteome</keyword>
<keyword evidence="5" id="KW-0762">Sugar transport</keyword>
<keyword evidence="13" id="KW-0998">Cell outer membrane</keyword>
<keyword evidence="14" id="KW-0449">Lipoprotein</keyword>
<evidence type="ECO:0000256" key="11">
    <source>
        <dbReference type="ARBA" id="ARBA00023136"/>
    </source>
</evidence>
<keyword evidence="6 15" id="KW-0812">Transmembrane</keyword>
<evidence type="ECO:0000256" key="8">
    <source>
        <dbReference type="ARBA" id="ARBA00023047"/>
    </source>
</evidence>
<evidence type="ECO:0000256" key="14">
    <source>
        <dbReference type="ARBA" id="ARBA00023288"/>
    </source>
</evidence>
<dbReference type="GO" id="GO:0015288">
    <property type="term" value="F:porin activity"/>
    <property type="evidence" value="ECO:0007669"/>
    <property type="project" value="UniProtKB-KW"/>
</dbReference>
<protein>
    <submittedName>
        <fullName evidence="18">Polysaccharide export outer membrane protein</fullName>
    </submittedName>
</protein>
<evidence type="ECO:0000256" key="2">
    <source>
        <dbReference type="ARBA" id="ARBA00009450"/>
    </source>
</evidence>
<evidence type="ECO:0000256" key="10">
    <source>
        <dbReference type="ARBA" id="ARBA00023114"/>
    </source>
</evidence>
<keyword evidence="12" id="KW-0564">Palmitate</keyword>
<dbReference type="STRING" id="1346286.SAMN05444362_112105"/>
<evidence type="ECO:0000256" key="13">
    <source>
        <dbReference type="ARBA" id="ARBA00023237"/>
    </source>
</evidence>
<proteinExistence type="inferred from homology"/>
<keyword evidence="8" id="KW-0625">Polysaccharide transport</keyword>
<evidence type="ECO:0000256" key="9">
    <source>
        <dbReference type="ARBA" id="ARBA00023065"/>
    </source>
</evidence>
<evidence type="ECO:0000256" key="6">
    <source>
        <dbReference type="ARBA" id="ARBA00022692"/>
    </source>
</evidence>